<proteinExistence type="predicted"/>
<evidence type="ECO:0000313" key="2">
    <source>
        <dbReference type="EMBL" id="CAD9621691.1"/>
    </source>
</evidence>
<sequence length="154" mass="16385">MGVDTSRCCGPSAYGPSACTRGEMDISEPCHACAMCPGMDTALPMATGELSATRRRVGLRPFQVFLTKTDERRTLGVDVDLSSGAEMVVRGVVPGLVADWNAKNPEFAIAADDRVIEVNGRRNPSDMAVCIVEESQLTITIRPGVSSRTPGVKV</sequence>
<evidence type="ECO:0000259" key="1">
    <source>
        <dbReference type="PROSITE" id="PS50106"/>
    </source>
</evidence>
<dbReference type="EMBL" id="HBGW01071506">
    <property type="protein sequence ID" value="CAD9621691.1"/>
    <property type="molecule type" value="Transcribed_RNA"/>
</dbReference>
<accession>A0A6U6R0U7</accession>
<reference evidence="2" key="1">
    <citation type="submission" date="2021-01" db="EMBL/GenBank/DDBJ databases">
        <authorList>
            <person name="Corre E."/>
            <person name="Pelletier E."/>
            <person name="Niang G."/>
            <person name="Scheremetjew M."/>
            <person name="Finn R."/>
            <person name="Kale V."/>
            <person name="Holt S."/>
            <person name="Cochrane G."/>
            <person name="Meng A."/>
            <person name="Brown T."/>
            <person name="Cohen L."/>
        </authorList>
    </citation>
    <scope>NUCLEOTIDE SEQUENCE</scope>
    <source>
        <strain evidence="2">RCC3387</strain>
    </source>
</reference>
<dbReference type="PROSITE" id="PS50106">
    <property type="entry name" value="PDZ"/>
    <property type="match status" value="1"/>
</dbReference>
<feature type="domain" description="PDZ" evidence="1">
    <location>
        <begin position="63"/>
        <end position="141"/>
    </location>
</feature>
<dbReference type="InterPro" id="IPR001478">
    <property type="entry name" value="PDZ"/>
</dbReference>
<organism evidence="2">
    <name type="scientific">Zooxanthella nutricula</name>
    <dbReference type="NCBI Taxonomy" id="1333877"/>
    <lineage>
        <taxon>Eukaryota</taxon>
        <taxon>Sar</taxon>
        <taxon>Alveolata</taxon>
        <taxon>Dinophyceae</taxon>
        <taxon>Peridiniales</taxon>
        <taxon>Peridiniales incertae sedis</taxon>
        <taxon>Zooxanthella</taxon>
    </lineage>
</organism>
<protein>
    <recommendedName>
        <fullName evidence="1">PDZ domain-containing protein</fullName>
    </recommendedName>
</protein>
<gene>
    <name evidence="2" type="ORF">BRAN1462_LOCUS45614</name>
</gene>
<dbReference type="AlphaFoldDB" id="A0A6U6R0U7"/>
<name>A0A6U6R0U7_9DINO</name>